<dbReference type="AlphaFoldDB" id="A0A0R1RIN3"/>
<comment type="caution">
    <text evidence="1">The sequence shown here is derived from an EMBL/GenBank/DDBJ whole genome shotgun (WGS) entry which is preliminary data.</text>
</comment>
<keyword evidence="2" id="KW-1185">Reference proteome</keyword>
<dbReference type="eggNOG" id="ENOG5032F2R">
    <property type="taxonomic scope" value="Bacteria"/>
</dbReference>
<proteinExistence type="predicted"/>
<accession>A0A0R1RIN3</accession>
<reference evidence="1 2" key="1">
    <citation type="journal article" date="2015" name="Genome Announc.">
        <title>Expanding the biotechnology potential of lactobacilli through comparative genomics of 213 strains and associated genera.</title>
        <authorList>
            <person name="Sun Z."/>
            <person name="Harris H.M."/>
            <person name="McCann A."/>
            <person name="Guo C."/>
            <person name="Argimon S."/>
            <person name="Zhang W."/>
            <person name="Yang X."/>
            <person name="Jeffery I.B."/>
            <person name="Cooney J.C."/>
            <person name="Kagawa T.F."/>
            <person name="Liu W."/>
            <person name="Song Y."/>
            <person name="Salvetti E."/>
            <person name="Wrobel A."/>
            <person name="Rasinkangas P."/>
            <person name="Parkhill J."/>
            <person name="Rea M.C."/>
            <person name="O'Sullivan O."/>
            <person name="Ritari J."/>
            <person name="Douillard F.P."/>
            <person name="Paul Ross R."/>
            <person name="Yang R."/>
            <person name="Briner A.E."/>
            <person name="Felis G.E."/>
            <person name="de Vos W.M."/>
            <person name="Barrangou R."/>
            <person name="Klaenhammer T.R."/>
            <person name="Caufield P.W."/>
            <person name="Cui Y."/>
            <person name="Zhang H."/>
            <person name="O'Toole P.W."/>
        </authorList>
    </citation>
    <scope>NUCLEOTIDE SEQUENCE [LARGE SCALE GENOMIC DNA]</scope>
    <source>
        <strain evidence="1 2">DSM 15814</strain>
    </source>
</reference>
<gene>
    <name evidence="1" type="ORF">FD35_GL002037</name>
</gene>
<evidence type="ECO:0000313" key="2">
    <source>
        <dbReference type="Proteomes" id="UP000051999"/>
    </source>
</evidence>
<dbReference type="EMBL" id="AZFF01000004">
    <property type="protein sequence ID" value="KRL56401.1"/>
    <property type="molecule type" value="Genomic_DNA"/>
</dbReference>
<name>A0A0R1RIN3_9LACO</name>
<evidence type="ECO:0000313" key="1">
    <source>
        <dbReference type="EMBL" id="KRL56401.1"/>
    </source>
</evidence>
<dbReference type="RefSeq" id="WP_017262690.1">
    <property type="nucleotide sequence ID" value="NZ_AZFF01000004.1"/>
</dbReference>
<dbReference type="PATRIC" id="fig|1114972.6.peg.2082"/>
<sequence>MYGLILAAGIGYYLFVYQGIERTGSLEQKNQTEVRYPKSAEDAIREYRRVRLPWNEDIGEMFVYSHRYPRNILPEIKTRKQLFKQFESEVNSLRLSGQVSNRRVRFIDKVDRSLDLTTVKSVTRNDAVEKYKRQMEYLSLFTKDPNPFPLLRDRITETSIYSRPGNESYYQAIDYAGTFPKFLQDYYFSLYLPSQNEWQLYVMKQRRALHEIEKDVFSFLGTDTTASDTQNVTITLFSTVGLELMADILRPNRTVTPQLERYQQAFDAGVWKEYFPYTWAMVNRKDALKELKGWTQMLQAEEKEN</sequence>
<organism evidence="1 2">
    <name type="scientific">Furfurilactobacillus rossiae DSM 15814</name>
    <dbReference type="NCBI Taxonomy" id="1114972"/>
    <lineage>
        <taxon>Bacteria</taxon>
        <taxon>Bacillati</taxon>
        <taxon>Bacillota</taxon>
        <taxon>Bacilli</taxon>
        <taxon>Lactobacillales</taxon>
        <taxon>Lactobacillaceae</taxon>
        <taxon>Furfurilactobacillus</taxon>
    </lineage>
</organism>
<dbReference type="Proteomes" id="UP000051999">
    <property type="component" value="Unassembled WGS sequence"/>
</dbReference>
<protein>
    <submittedName>
        <fullName evidence="1">Uncharacterized protein</fullName>
    </submittedName>
</protein>